<keyword evidence="3" id="KW-0732">Signal</keyword>
<evidence type="ECO:0000313" key="9">
    <source>
        <dbReference type="Proteomes" id="UP000261560"/>
    </source>
</evidence>
<organism evidence="8 9">
    <name type="scientific">Oryzias melastigma</name>
    <name type="common">Marine medaka</name>
    <dbReference type="NCBI Taxonomy" id="30732"/>
    <lineage>
        <taxon>Eukaryota</taxon>
        <taxon>Metazoa</taxon>
        <taxon>Chordata</taxon>
        <taxon>Craniata</taxon>
        <taxon>Vertebrata</taxon>
        <taxon>Euteleostomi</taxon>
        <taxon>Actinopterygii</taxon>
        <taxon>Neopterygii</taxon>
        <taxon>Teleostei</taxon>
        <taxon>Neoteleostei</taxon>
        <taxon>Acanthomorphata</taxon>
        <taxon>Ovalentaria</taxon>
        <taxon>Atherinomorphae</taxon>
        <taxon>Beloniformes</taxon>
        <taxon>Adrianichthyidae</taxon>
        <taxon>Oryziinae</taxon>
        <taxon>Oryzias</taxon>
    </lineage>
</organism>
<dbReference type="GO" id="GO:0007160">
    <property type="term" value="P:cell-matrix adhesion"/>
    <property type="evidence" value="ECO:0007669"/>
    <property type="project" value="TreeGrafter"/>
</dbReference>
<keyword evidence="6" id="KW-0325">Glycoprotein</keyword>
<evidence type="ECO:0000256" key="7">
    <source>
        <dbReference type="SAM" id="MobiDB-lite"/>
    </source>
</evidence>
<reference evidence="8" key="1">
    <citation type="submission" date="2025-08" db="UniProtKB">
        <authorList>
            <consortium name="Ensembl"/>
        </authorList>
    </citation>
    <scope>IDENTIFICATION</scope>
</reference>
<comment type="similarity">
    <text evidence="2">Belongs to the mesothelin family.</text>
</comment>
<sequence length="995" mass="108576">MSCAKLGSYNFCSDRVNYLGNNFIYSSSDFGRVDVYTTIRSYLKAGSGTRCYNASDPNLNSTAWFANYIGSFVTLITLEDFKSFVSTSQMKAFLGDSTNLKLFSGTPVSETVTNYYITKLFELDPTFSLLKLPDFFFCSSEIPLSAYTSLSQADALVILERYQKVCNETGDTQVTVALASNIQTVTQQTLVKLGNGSSALSISQITSMSSSVMVSSLSTLGRVTTWSQIQVTTMVQILTNSGFKLNSSDSLQSLGTLVAGISSSDIQTISATVLLQATTSTTFVSNILMASTVNQQTFVQQIISLNSIPAMIVVNVPDALATAIPPAMLVFGQGTVDINVLNNKKWTPDQSSMFFELLAETAFDIEQLSPYVLQGFTCKGIQNMKKSTILQLIHACRPRNDRPKVMLKESQLTCMYNQLRGGISQNFSEYPSDMLLYFESQDIQKNNCRSYFSKLGDADFSVVSSVLNKAPKLFLEATTCLGINSKSLSKDNVEVLGNMVCTLDGSYIENSDPSILEKLKSCKDFSNSQVAAMETLLLSGNTQYGNTSTWNIQTLKDLGILPLYLTRNFWSQFTSATKRQFLKSFLSTLRKEKTERTKLKSLFRQISSLLVKRAASCTVGNITQVIISDESFPFGYDSKQFEFCLDVSILKDNLDSICQKVDDENFQAVILKKLNQAFPSGIPDQDVQMLGPVSRAASLDDISRWNISTIDTLGALMKPEDGVWITAQSKAIITKYLSTSENSLGITELNMINSYLCSLDVDTLKTITTKSIRNAKPLNVTSCSPEQKKVLYEISNTSFRTYRYSSDNFYDLVKAYIGGAPVADVKILSAQNISMDIDIFRSLQLEVIKALTVDDVQALMGNSLRDLKLFENDPIIQTWVNLQPQSDLNRLGLDLINNRTEAITASPSSSGNTPSSNQPLSTTTSGGTTGSTTGSTSGSTSGGTSGGTSGSSSDSTTSDGQGSSIFNGVKLMTPLPSLFLAALLIALQQVLQQPA</sequence>
<comment type="subcellular location">
    <subcellularLocation>
        <location evidence="1">Membrane</location>
    </subcellularLocation>
</comment>
<dbReference type="InterPro" id="IPR026664">
    <property type="entry name" value="Stereocilin-rel"/>
</dbReference>
<feature type="compositionally biased region" description="Low complexity" evidence="7">
    <location>
        <begin position="906"/>
        <end position="939"/>
    </location>
</feature>
<proteinExistence type="inferred from homology"/>
<dbReference type="GeneTree" id="ENSGT00950000182957"/>
<dbReference type="Proteomes" id="UP000261560">
    <property type="component" value="Unplaced"/>
</dbReference>
<feature type="region of interest" description="Disordered" evidence="7">
    <location>
        <begin position="903"/>
        <end position="961"/>
    </location>
</feature>
<dbReference type="GO" id="GO:0009986">
    <property type="term" value="C:cell surface"/>
    <property type="evidence" value="ECO:0007669"/>
    <property type="project" value="TreeGrafter"/>
</dbReference>
<reference evidence="8" key="2">
    <citation type="submission" date="2025-09" db="UniProtKB">
        <authorList>
            <consortium name="Ensembl"/>
        </authorList>
    </citation>
    <scope>IDENTIFICATION</scope>
</reference>
<dbReference type="PANTHER" id="PTHR23412:SF6">
    <property type="entry name" value="MESOTHELIN"/>
    <property type="match status" value="1"/>
</dbReference>
<evidence type="ECO:0000256" key="4">
    <source>
        <dbReference type="ARBA" id="ARBA00022889"/>
    </source>
</evidence>
<evidence type="ECO:0000256" key="6">
    <source>
        <dbReference type="ARBA" id="ARBA00023180"/>
    </source>
</evidence>
<evidence type="ECO:0000256" key="5">
    <source>
        <dbReference type="ARBA" id="ARBA00023136"/>
    </source>
</evidence>
<feature type="compositionally biased region" description="Low complexity" evidence="7">
    <location>
        <begin position="950"/>
        <end position="961"/>
    </location>
</feature>
<evidence type="ECO:0000256" key="1">
    <source>
        <dbReference type="ARBA" id="ARBA00004370"/>
    </source>
</evidence>
<keyword evidence="5" id="KW-0472">Membrane</keyword>
<evidence type="ECO:0000256" key="3">
    <source>
        <dbReference type="ARBA" id="ARBA00022729"/>
    </source>
</evidence>
<dbReference type="Ensembl" id="ENSOMET00000032216.1">
    <property type="protein sequence ID" value="ENSOMEP00000011161.1"/>
    <property type="gene ID" value="ENSOMEG00000012466.1"/>
</dbReference>
<accession>A0A3B3BZP7</accession>
<evidence type="ECO:0008006" key="10">
    <source>
        <dbReference type="Google" id="ProtNLM"/>
    </source>
</evidence>
<name>A0A3B3BZP7_ORYME</name>
<evidence type="ECO:0000256" key="2">
    <source>
        <dbReference type="ARBA" id="ARBA00011016"/>
    </source>
</evidence>
<dbReference type="PANTHER" id="PTHR23412">
    <property type="entry name" value="STEREOCILIN RELATED"/>
    <property type="match status" value="1"/>
</dbReference>
<dbReference type="AlphaFoldDB" id="A0A3B3BZP7"/>
<evidence type="ECO:0000313" key="8">
    <source>
        <dbReference type="Ensembl" id="ENSOMEP00000011161.1"/>
    </source>
</evidence>
<keyword evidence="9" id="KW-1185">Reference proteome</keyword>
<dbReference type="InterPro" id="IPR010335">
    <property type="entry name" value="Mesothelin"/>
</dbReference>
<keyword evidence="4" id="KW-0130">Cell adhesion</keyword>
<dbReference type="OMA" id="NHLVCEM"/>
<dbReference type="PaxDb" id="30732-ENSOMEP00000011161"/>
<protein>
    <recommendedName>
        <fullName evidence="10">Mesothelin a</fullName>
    </recommendedName>
</protein>
<dbReference type="STRING" id="30732.ENSOMEP00000011161"/>
<dbReference type="GO" id="GO:0016020">
    <property type="term" value="C:membrane"/>
    <property type="evidence" value="ECO:0007669"/>
    <property type="project" value="UniProtKB-SubCell"/>
</dbReference>
<feature type="compositionally biased region" description="Gly residues" evidence="7">
    <location>
        <begin position="940"/>
        <end position="949"/>
    </location>
</feature>
<dbReference type="Pfam" id="PF06060">
    <property type="entry name" value="Mesothelin"/>
    <property type="match status" value="1"/>
</dbReference>